<evidence type="ECO:0000256" key="4">
    <source>
        <dbReference type="ARBA" id="ARBA00022840"/>
    </source>
</evidence>
<sequence>MPILEAKNVSYYYQDGENRRHILKGATVQFEKGKFYTILGQSGSGKTTLLSLLSALEAPKDGQILYKGKDIKEIGYEAFRRNHIGIVFQYYNLIPYMTAVENVLVPMAITENQLPSDSKEVAYNLLDYIGIVQSKADRLVTQLSGGEQQRVAIARSLATNVEVILADEPTGNLDEEMENEIVDIFMKLAHDHDKCVIVVTHSQEIAQKSDQTFYLRKGVLKAYE</sequence>
<organism evidence="6 7">
    <name type="scientific">Streptococcus oriscaviae</name>
    <dbReference type="NCBI Taxonomy" id="2781599"/>
    <lineage>
        <taxon>Bacteria</taxon>
        <taxon>Bacillati</taxon>
        <taxon>Bacillota</taxon>
        <taxon>Bacilli</taxon>
        <taxon>Lactobacillales</taxon>
        <taxon>Streptococcaceae</taxon>
        <taxon>Streptococcus</taxon>
    </lineage>
</organism>
<evidence type="ECO:0000256" key="3">
    <source>
        <dbReference type="ARBA" id="ARBA00022741"/>
    </source>
</evidence>
<dbReference type="PROSITE" id="PS00211">
    <property type="entry name" value="ABC_TRANSPORTER_1"/>
    <property type="match status" value="1"/>
</dbReference>
<dbReference type="SMART" id="SM00382">
    <property type="entry name" value="AAA"/>
    <property type="match status" value="1"/>
</dbReference>
<keyword evidence="4 6" id="KW-0067">ATP-binding</keyword>
<keyword evidence="3" id="KW-0547">Nucleotide-binding</keyword>
<protein>
    <submittedName>
        <fullName evidence="6">ABC transporter ATP-binding protein</fullName>
    </submittedName>
</protein>
<evidence type="ECO:0000256" key="1">
    <source>
        <dbReference type="ARBA" id="ARBA00005417"/>
    </source>
</evidence>
<dbReference type="Gene3D" id="3.40.50.300">
    <property type="entry name" value="P-loop containing nucleotide triphosphate hydrolases"/>
    <property type="match status" value="1"/>
</dbReference>
<dbReference type="GO" id="GO:0005524">
    <property type="term" value="F:ATP binding"/>
    <property type="evidence" value="ECO:0007669"/>
    <property type="project" value="UniProtKB-KW"/>
</dbReference>
<dbReference type="PANTHER" id="PTHR24220:SF689">
    <property type="entry name" value="LIPOPROTEIN-RELEASING SYSTEM ATP-BINDING PROTEIN LOLD"/>
    <property type="match status" value="1"/>
</dbReference>
<dbReference type="InterPro" id="IPR015854">
    <property type="entry name" value="ABC_transpr_LolD-like"/>
</dbReference>
<dbReference type="PANTHER" id="PTHR24220">
    <property type="entry name" value="IMPORT ATP-BINDING PROTEIN"/>
    <property type="match status" value="1"/>
</dbReference>
<proteinExistence type="inferred from homology"/>
<comment type="similarity">
    <text evidence="1">Belongs to the ABC transporter superfamily.</text>
</comment>
<dbReference type="InterPro" id="IPR017911">
    <property type="entry name" value="MacB-like_ATP-bd"/>
</dbReference>
<dbReference type="PROSITE" id="PS50893">
    <property type="entry name" value="ABC_TRANSPORTER_2"/>
    <property type="match status" value="1"/>
</dbReference>
<dbReference type="InterPro" id="IPR027417">
    <property type="entry name" value="P-loop_NTPase"/>
</dbReference>
<feature type="domain" description="ABC transporter" evidence="5">
    <location>
        <begin position="4"/>
        <end position="224"/>
    </location>
</feature>
<dbReference type="InterPro" id="IPR003439">
    <property type="entry name" value="ABC_transporter-like_ATP-bd"/>
</dbReference>
<dbReference type="SUPFAM" id="SSF52540">
    <property type="entry name" value="P-loop containing nucleoside triphosphate hydrolases"/>
    <property type="match status" value="1"/>
</dbReference>
<dbReference type="InterPro" id="IPR003593">
    <property type="entry name" value="AAA+_ATPase"/>
</dbReference>
<dbReference type="CDD" id="cd03255">
    <property type="entry name" value="ABC_MJ0796_LolCDE_FtsE"/>
    <property type="match status" value="1"/>
</dbReference>
<name>A0ABX7YMR7_9STRE</name>
<dbReference type="Proteomes" id="UP000677616">
    <property type="component" value="Chromosome"/>
</dbReference>
<dbReference type="InterPro" id="IPR017871">
    <property type="entry name" value="ABC_transporter-like_CS"/>
</dbReference>
<keyword evidence="7" id="KW-1185">Reference proteome</keyword>
<reference evidence="6 7" key="1">
    <citation type="submission" date="2021-04" db="EMBL/GenBank/DDBJ databases">
        <title>Complete genome sequence of a novel Streptococcus species.</title>
        <authorList>
            <person name="Teng J.L.L."/>
        </authorList>
    </citation>
    <scope>NUCLEOTIDE SEQUENCE [LARGE SCALE GENOMIC DNA]</scope>
    <source>
        <strain evidence="6 7">HKU75</strain>
    </source>
</reference>
<keyword evidence="2" id="KW-0813">Transport</keyword>
<accession>A0ABX7YMR7</accession>
<evidence type="ECO:0000313" key="7">
    <source>
        <dbReference type="Proteomes" id="UP000677616"/>
    </source>
</evidence>
<evidence type="ECO:0000259" key="5">
    <source>
        <dbReference type="PROSITE" id="PS50893"/>
    </source>
</evidence>
<evidence type="ECO:0000256" key="2">
    <source>
        <dbReference type="ARBA" id="ARBA00022448"/>
    </source>
</evidence>
<evidence type="ECO:0000313" key="6">
    <source>
        <dbReference type="EMBL" id="QUE55121.1"/>
    </source>
</evidence>
<gene>
    <name evidence="6" type="ORF">INT76_04360</name>
</gene>
<dbReference type="RefSeq" id="WP_212572582.1">
    <property type="nucleotide sequence ID" value="NZ_CP073084.1"/>
</dbReference>
<dbReference type="EMBL" id="CP073084">
    <property type="protein sequence ID" value="QUE55121.1"/>
    <property type="molecule type" value="Genomic_DNA"/>
</dbReference>
<dbReference type="Pfam" id="PF00005">
    <property type="entry name" value="ABC_tran"/>
    <property type="match status" value="1"/>
</dbReference>